<dbReference type="SUPFAM" id="SSF81301">
    <property type="entry name" value="Nucleotidyltransferase"/>
    <property type="match status" value="1"/>
</dbReference>
<dbReference type="InterPro" id="IPR007344">
    <property type="entry name" value="GrpB/CoaE"/>
</dbReference>
<dbReference type="Pfam" id="PF04229">
    <property type="entry name" value="GrpB"/>
    <property type="match status" value="1"/>
</dbReference>
<evidence type="ECO:0000313" key="2">
    <source>
        <dbReference type="Proteomes" id="UP001500220"/>
    </source>
</evidence>
<keyword evidence="2" id="KW-1185">Reference proteome</keyword>
<evidence type="ECO:0000313" key="1">
    <source>
        <dbReference type="EMBL" id="GAA0529614.1"/>
    </source>
</evidence>
<sequence length="202" mass="22574">MMSSTPDDAAPMSDEELQRITVGERTPHNAPVALVDYDPRWPELFPQHAGRVRSALGERALQVAHVGSTSVPGLCAKPIIDMVLIVADSSAEPAYVPDLEAAGYVLRVGEPDWFAHRLFKGSDPAVNLHVFSSGAAEVDRMLRFRDWLRANDADRDRYARVERELARRVWRHVQHYAEAKTAVIQEIMDRARPPDEARSTGP</sequence>
<protein>
    <submittedName>
        <fullName evidence="1">GrpB family protein</fullName>
    </submittedName>
</protein>
<dbReference type="Proteomes" id="UP001500220">
    <property type="component" value="Unassembled WGS sequence"/>
</dbReference>
<dbReference type="PANTHER" id="PTHR34822">
    <property type="entry name" value="GRPB DOMAIN PROTEIN (AFU_ORTHOLOGUE AFUA_1G01530)"/>
    <property type="match status" value="1"/>
</dbReference>
<comment type="caution">
    <text evidence="1">The sequence shown here is derived from an EMBL/GenBank/DDBJ whole genome shotgun (WGS) entry which is preliminary data.</text>
</comment>
<dbReference type="InterPro" id="IPR043519">
    <property type="entry name" value="NT_sf"/>
</dbReference>
<proteinExistence type="predicted"/>
<name>A0ABN1CYS2_9PSEU</name>
<dbReference type="Gene3D" id="3.30.460.10">
    <property type="entry name" value="Beta Polymerase, domain 2"/>
    <property type="match status" value="1"/>
</dbReference>
<gene>
    <name evidence="1" type="ORF">GCM10009545_35050</name>
</gene>
<dbReference type="PANTHER" id="PTHR34822:SF1">
    <property type="entry name" value="GRPB FAMILY PROTEIN"/>
    <property type="match status" value="1"/>
</dbReference>
<organism evidence="1 2">
    <name type="scientific">Saccharopolyspora thermophila</name>
    <dbReference type="NCBI Taxonomy" id="89367"/>
    <lineage>
        <taxon>Bacteria</taxon>
        <taxon>Bacillati</taxon>
        <taxon>Actinomycetota</taxon>
        <taxon>Actinomycetes</taxon>
        <taxon>Pseudonocardiales</taxon>
        <taxon>Pseudonocardiaceae</taxon>
        <taxon>Saccharopolyspora</taxon>
    </lineage>
</organism>
<dbReference type="EMBL" id="BAAAHC010000013">
    <property type="protein sequence ID" value="GAA0529614.1"/>
    <property type="molecule type" value="Genomic_DNA"/>
</dbReference>
<reference evidence="1 2" key="1">
    <citation type="journal article" date="2019" name="Int. J. Syst. Evol. Microbiol.">
        <title>The Global Catalogue of Microorganisms (GCM) 10K type strain sequencing project: providing services to taxonomists for standard genome sequencing and annotation.</title>
        <authorList>
            <consortium name="The Broad Institute Genomics Platform"/>
            <consortium name="The Broad Institute Genome Sequencing Center for Infectious Disease"/>
            <person name="Wu L."/>
            <person name="Ma J."/>
        </authorList>
    </citation>
    <scope>NUCLEOTIDE SEQUENCE [LARGE SCALE GENOMIC DNA]</scope>
    <source>
        <strain evidence="1 2">JCM 10664</strain>
    </source>
</reference>
<accession>A0ABN1CYS2</accession>